<gene>
    <name evidence="1" type="ORF">GEV26_11170</name>
</gene>
<dbReference type="Proteomes" id="UP000392064">
    <property type="component" value="Chromosome"/>
</dbReference>
<proteinExistence type="predicted"/>
<sequence>MAVADRLVVAVLLAAGAMVLLSGCSPAQVGIVALSQRDGHLLVAVMRCDDTALERVAISHAGPLRTDGPRERVDDARWITDIDNQDVVVLDTADPGGDWEVKDALEDLDPRATYSVSAGGDTDHTMGSVGFTTAELDALDDGQWLIGGDRDSRVETERPTTTDLDALRSTFCDQ</sequence>
<dbReference type="PROSITE" id="PS51257">
    <property type="entry name" value="PROKAR_LIPOPROTEIN"/>
    <property type="match status" value="1"/>
</dbReference>
<dbReference type="AlphaFoldDB" id="A0A5Q2MJJ7"/>
<evidence type="ECO:0008006" key="3">
    <source>
        <dbReference type="Google" id="ProtNLM"/>
    </source>
</evidence>
<evidence type="ECO:0000313" key="1">
    <source>
        <dbReference type="EMBL" id="QGG41883.1"/>
    </source>
</evidence>
<name>A0A5Q2MJJ7_9ACTN</name>
<accession>A0A5Q2MJJ7</accession>
<organism evidence="1 2">
    <name type="scientific">Aeromicrobium yanjiei</name>
    <dbReference type="NCBI Taxonomy" id="2662028"/>
    <lineage>
        <taxon>Bacteria</taxon>
        <taxon>Bacillati</taxon>
        <taxon>Actinomycetota</taxon>
        <taxon>Actinomycetes</taxon>
        <taxon>Propionibacteriales</taxon>
        <taxon>Nocardioidaceae</taxon>
        <taxon>Aeromicrobium</taxon>
    </lineage>
</organism>
<protein>
    <recommendedName>
        <fullName evidence="3">Lipoprotein</fullName>
    </recommendedName>
</protein>
<dbReference type="RefSeq" id="WP_153653148.1">
    <property type="nucleotide sequence ID" value="NZ_CP045737.1"/>
</dbReference>
<dbReference type="KEGG" id="aef:GEV26_11170"/>
<dbReference type="EMBL" id="CP045737">
    <property type="protein sequence ID" value="QGG41883.1"/>
    <property type="molecule type" value="Genomic_DNA"/>
</dbReference>
<evidence type="ECO:0000313" key="2">
    <source>
        <dbReference type="Proteomes" id="UP000392064"/>
    </source>
</evidence>
<reference evidence="1 2" key="1">
    <citation type="submission" date="2019-11" db="EMBL/GenBank/DDBJ databases">
        <authorList>
            <person name="Li J."/>
        </authorList>
    </citation>
    <scope>NUCLEOTIDE SEQUENCE [LARGE SCALE GENOMIC DNA]</scope>
    <source>
        <strain evidence="1 2">MF47</strain>
    </source>
</reference>
<keyword evidence="2" id="KW-1185">Reference proteome</keyword>